<dbReference type="InterPro" id="IPR001433">
    <property type="entry name" value="OxRdtase_FAD/NAD-bd"/>
</dbReference>
<dbReference type="Proteomes" id="UP000829685">
    <property type="component" value="Unassembled WGS sequence"/>
</dbReference>
<feature type="binding site" evidence="8">
    <location>
        <position position="189"/>
    </location>
    <ligand>
        <name>FAD</name>
        <dbReference type="ChEBI" id="CHEBI:57692"/>
    </ligand>
</feature>
<dbReference type="Pfam" id="PF00175">
    <property type="entry name" value="NAD_binding_1"/>
    <property type="match status" value="1"/>
</dbReference>
<evidence type="ECO:0000256" key="4">
    <source>
        <dbReference type="ARBA" id="ARBA00022630"/>
    </source>
</evidence>
<dbReference type="SUPFAM" id="SSF52343">
    <property type="entry name" value="Ferredoxin reductase-like, C-terminal NADP-linked domain"/>
    <property type="match status" value="1"/>
</dbReference>
<gene>
    <name evidence="10" type="ORF">JX265_003977</name>
</gene>
<keyword evidence="4 8" id="KW-0285">Flavoprotein</keyword>
<dbReference type="EMBL" id="JAFIMR010000007">
    <property type="protein sequence ID" value="KAI1876451.1"/>
    <property type="molecule type" value="Genomic_DNA"/>
</dbReference>
<evidence type="ECO:0000256" key="5">
    <source>
        <dbReference type="ARBA" id="ARBA00022827"/>
    </source>
</evidence>
<dbReference type="SUPFAM" id="SSF63380">
    <property type="entry name" value="Riboflavin synthase domain-like"/>
    <property type="match status" value="1"/>
</dbReference>
<organism evidence="10 11">
    <name type="scientific">Neoarthrinium moseri</name>
    <dbReference type="NCBI Taxonomy" id="1658444"/>
    <lineage>
        <taxon>Eukaryota</taxon>
        <taxon>Fungi</taxon>
        <taxon>Dikarya</taxon>
        <taxon>Ascomycota</taxon>
        <taxon>Pezizomycotina</taxon>
        <taxon>Sordariomycetes</taxon>
        <taxon>Xylariomycetidae</taxon>
        <taxon>Amphisphaeriales</taxon>
        <taxon>Apiosporaceae</taxon>
        <taxon>Neoarthrinium</taxon>
    </lineage>
</organism>
<dbReference type="Gene3D" id="2.40.30.10">
    <property type="entry name" value="Translation factors"/>
    <property type="match status" value="1"/>
</dbReference>
<dbReference type="InterPro" id="IPR008333">
    <property type="entry name" value="Cbr1-like_FAD-bd_dom"/>
</dbReference>
<reference evidence="10" key="1">
    <citation type="submission" date="2021-03" db="EMBL/GenBank/DDBJ databases">
        <title>Revisited historic fungal species revealed as producer of novel bioactive compounds through whole genome sequencing and comparative genomics.</title>
        <authorList>
            <person name="Vignolle G.A."/>
            <person name="Hochenegger N."/>
            <person name="Mach R.L."/>
            <person name="Mach-Aigner A.R."/>
            <person name="Javad Rahimi M."/>
            <person name="Salim K.A."/>
            <person name="Chan C.M."/>
            <person name="Lim L.B.L."/>
            <person name="Cai F."/>
            <person name="Druzhinina I.S."/>
            <person name="U'Ren J.M."/>
            <person name="Derntl C."/>
        </authorList>
    </citation>
    <scope>NUCLEOTIDE SEQUENCE</scope>
    <source>
        <strain evidence="10">TUCIM 5799</strain>
    </source>
</reference>
<dbReference type="Pfam" id="PF00970">
    <property type="entry name" value="FAD_binding_6"/>
    <property type="match status" value="1"/>
</dbReference>
<evidence type="ECO:0000313" key="10">
    <source>
        <dbReference type="EMBL" id="KAI1876451.1"/>
    </source>
</evidence>
<protein>
    <recommendedName>
        <fullName evidence="9">FAD-binding FR-type domain-containing protein</fullName>
    </recommendedName>
</protein>
<dbReference type="PANTHER" id="PTHR19370:SF189">
    <property type="entry name" value="CYTOCHROME C MITOCHONDRIAL IMPORT FACTOR CYC2"/>
    <property type="match status" value="1"/>
</dbReference>
<feature type="binding site" evidence="8">
    <location>
        <position position="160"/>
    </location>
    <ligand>
        <name>FAD</name>
        <dbReference type="ChEBI" id="CHEBI:57692"/>
    </ligand>
</feature>
<accession>A0A9P9WRJ1</accession>
<dbReference type="GO" id="GO:0016020">
    <property type="term" value="C:membrane"/>
    <property type="evidence" value="ECO:0007669"/>
    <property type="project" value="UniProtKB-SubCell"/>
</dbReference>
<evidence type="ECO:0000256" key="6">
    <source>
        <dbReference type="ARBA" id="ARBA00023002"/>
    </source>
</evidence>
<comment type="cofactor">
    <cofactor evidence="1 8">
        <name>FAD</name>
        <dbReference type="ChEBI" id="CHEBI:57692"/>
    </cofactor>
</comment>
<evidence type="ECO:0000256" key="8">
    <source>
        <dbReference type="PIRSR" id="PIRSR601834-1"/>
    </source>
</evidence>
<feature type="binding site" evidence="8">
    <location>
        <position position="188"/>
    </location>
    <ligand>
        <name>FAD</name>
        <dbReference type="ChEBI" id="CHEBI:57692"/>
    </ligand>
</feature>
<keyword evidence="6" id="KW-0560">Oxidoreductase</keyword>
<name>A0A9P9WRJ1_9PEZI</name>
<dbReference type="PRINTS" id="PR00406">
    <property type="entry name" value="CYTB5RDTASE"/>
</dbReference>
<dbReference type="PANTHER" id="PTHR19370">
    <property type="entry name" value="NADH-CYTOCHROME B5 REDUCTASE"/>
    <property type="match status" value="1"/>
</dbReference>
<dbReference type="CDD" id="cd06183">
    <property type="entry name" value="cyt_b5_reduct_like"/>
    <property type="match status" value="1"/>
</dbReference>
<comment type="caution">
    <text evidence="10">The sequence shown here is derived from an EMBL/GenBank/DDBJ whole genome shotgun (WGS) entry which is preliminary data.</text>
</comment>
<feature type="binding site" evidence="8">
    <location>
        <position position="158"/>
    </location>
    <ligand>
        <name>FAD</name>
        <dbReference type="ChEBI" id="CHEBI:57692"/>
    </ligand>
</feature>
<evidence type="ECO:0000259" key="9">
    <source>
        <dbReference type="PROSITE" id="PS51384"/>
    </source>
</evidence>
<evidence type="ECO:0000256" key="7">
    <source>
        <dbReference type="ARBA" id="ARBA00023136"/>
    </source>
</evidence>
<dbReference type="PROSITE" id="PS51384">
    <property type="entry name" value="FAD_FR"/>
    <property type="match status" value="1"/>
</dbReference>
<comment type="similarity">
    <text evidence="3">Belongs to the flavoprotein pyridine nucleotide cytochrome reductase family.</text>
</comment>
<dbReference type="AlphaFoldDB" id="A0A9P9WRJ1"/>
<evidence type="ECO:0000256" key="1">
    <source>
        <dbReference type="ARBA" id="ARBA00001974"/>
    </source>
</evidence>
<comment type="subcellular location">
    <subcellularLocation>
        <location evidence="2">Membrane</location>
    </subcellularLocation>
</comment>
<evidence type="ECO:0000256" key="2">
    <source>
        <dbReference type="ARBA" id="ARBA00004370"/>
    </source>
</evidence>
<dbReference type="GO" id="GO:0016491">
    <property type="term" value="F:oxidoreductase activity"/>
    <property type="evidence" value="ECO:0007669"/>
    <property type="project" value="UniProtKB-KW"/>
</dbReference>
<feature type="domain" description="FAD-binding FR-type" evidence="9">
    <location>
        <begin position="100"/>
        <end position="213"/>
    </location>
</feature>
<sequence length="438" mass="48700">MASKICSSCFRASRGWPRQPQNLGFFATQHVYHRAPLQASYQASFSTTASRPTSTSLAELPRPNRGRGRKPLFFSFAAIAIGSASWYGLSESEDDSLNTTRFTPFNIISKEQVSPTAFILTIRCPGAVLPKNASKFKAAWEHGLWSVEMKQPQLQIARHYTPLPPLNAGEVDAGEVRFLIRKMDGGEMSNYLSRLQVGDQVWLRGPHYGFDIKKRLGDAQDVVFVAGGTGIAPALQIAHKLLDASSTSNTLQSGKLSVRILWANRKNVDSLGREQLTGRSKEAKRGRAMESSLTNQVMELQRKHGDSFTIDYFVDDERFIAQSDINAALGLQAQKQPVFARADKSCRWHSHERLASVSDEEDRTQTLASKCTCRPHKMPEEPIGRNLVCVSGPDGFIEAFAGSKRWFGGREIQGPVLGLLGSMKRIDPRMDDWLVLKM</sequence>
<dbReference type="InterPro" id="IPR017927">
    <property type="entry name" value="FAD-bd_FR_type"/>
</dbReference>
<keyword evidence="11" id="KW-1185">Reference proteome</keyword>
<keyword evidence="5 8" id="KW-0274">FAD</keyword>
<evidence type="ECO:0000313" key="11">
    <source>
        <dbReference type="Proteomes" id="UP000829685"/>
    </source>
</evidence>
<dbReference type="GO" id="GO:0005739">
    <property type="term" value="C:mitochondrion"/>
    <property type="evidence" value="ECO:0007669"/>
    <property type="project" value="TreeGrafter"/>
</dbReference>
<feature type="binding site" evidence="8">
    <location>
        <position position="179"/>
    </location>
    <ligand>
        <name>FAD</name>
        <dbReference type="ChEBI" id="CHEBI:57692"/>
    </ligand>
</feature>
<dbReference type="InterPro" id="IPR039261">
    <property type="entry name" value="FNR_nucleotide-bd"/>
</dbReference>
<dbReference type="InterPro" id="IPR017938">
    <property type="entry name" value="Riboflavin_synthase-like_b-brl"/>
</dbReference>
<proteinExistence type="inferred from homology"/>
<evidence type="ECO:0000256" key="3">
    <source>
        <dbReference type="ARBA" id="ARBA00006105"/>
    </source>
</evidence>
<dbReference type="InterPro" id="IPR001834">
    <property type="entry name" value="CBR-like"/>
</dbReference>
<keyword evidence="7" id="KW-0472">Membrane</keyword>
<dbReference type="Gene3D" id="3.40.50.80">
    <property type="entry name" value="Nucleotide-binding domain of ferredoxin-NADP reductase (FNR) module"/>
    <property type="match status" value="1"/>
</dbReference>